<keyword evidence="4" id="KW-1185">Reference proteome</keyword>
<dbReference type="Gene3D" id="3.90.1570.30">
    <property type="match status" value="1"/>
</dbReference>
<keyword evidence="3" id="KW-0255">Endonuclease</keyword>
<dbReference type="Gene3D" id="3.40.50.300">
    <property type="entry name" value="P-loop containing nucleotide triphosphate hydrolases"/>
    <property type="match status" value="2"/>
</dbReference>
<dbReference type="Pfam" id="PF04313">
    <property type="entry name" value="HSDR_N"/>
    <property type="match status" value="1"/>
</dbReference>
<dbReference type="SMART" id="SM00487">
    <property type="entry name" value="DEXDc"/>
    <property type="match status" value="1"/>
</dbReference>
<comment type="caution">
    <text evidence="3">The sequence shown here is derived from an EMBL/GenBank/DDBJ whole genome shotgun (WGS) entry which is preliminary data.</text>
</comment>
<dbReference type="CDD" id="cd18799">
    <property type="entry name" value="SF2_C_EcoAI-like"/>
    <property type="match status" value="1"/>
</dbReference>
<accession>A0A2T1C4M3</accession>
<dbReference type="InterPro" id="IPR027417">
    <property type="entry name" value="P-loop_NTPase"/>
</dbReference>
<dbReference type="Pfam" id="PF13643">
    <property type="entry name" value="DUF4145"/>
    <property type="match status" value="1"/>
</dbReference>
<dbReference type="PROSITE" id="PS51192">
    <property type="entry name" value="HELICASE_ATP_BIND_1"/>
    <property type="match status" value="1"/>
</dbReference>
<evidence type="ECO:0000313" key="4">
    <source>
        <dbReference type="Proteomes" id="UP000238762"/>
    </source>
</evidence>
<dbReference type="InterPro" id="IPR013670">
    <property type="entry name" value="EcoEI_R_C_dom"/>
</dbReference>
<evidence type="ECO:0000313" key="3">
    <source>
        <dbReference type="EMBL" id="PSB03232.1"/>
    </source>
</evidence>
<dbReference type="Pfam" id="PF04851">
    <property type="entry name" value="ResIII"/>
    <property type="match status" value="1"/>
</dbReference>
<dbReference type="OrthoDB" id="9802848at2"/>
<keyword evidence="3" id="KW-0540">Nuclease</keyword>
<dbReference type="EMBL" id="PVWJ01000037">
    <property type="protein sequence ID" value="PSB03232.1"/>
    <property type="molecule type" value="Genomic_DNA"/>
</dbReference>
<dbReference type="GO" id="GO:0005829">
    <property type="term" value="C:cytosol"/>
    <property type="evidence" value="ECO:0007669"/>
    <property type="project" value="TreeGrafter"/>
</dbReference>
<keyword evidence="3" id="KW-0378">Hydrolase</keyword>
<proteinExistence type="predicted"/>
<feature type="coiled-coil region" evidence="1">
    <location>
        <begin position="145"/>
        <end position="221"/>
    </location>
</feature>
<dbReference type="InterPro" id="IPR025285">
    <property type="entry name" value="DUF4145"/>
</dbReference>
<dbReference type="InterPro" id="IPR014001">
    <property type="entry name" value="Helicase_ATP-bd"/>
</dbReference>
<reference evidence="3 4" key="1">
    <citation type="submission" date="2018-02" db="EMBL/GenBank/DDBJ databases">
        <authorList>
            <person name="Cohen D.B."/>
            <person name="Kent A.D."/>
        </authorList>
    </citation>
    <scope>NUCLEOTIDE SEQUENCE [LARGE SCALE GENOMIC DNA]</scope>
    <source>
        <strain evidence="3 4">CCAP 1448/3</strain>
    </source>
</reference>
<feature type="domain" description="Helicase ATP-binding" evidence="2">
    <location>
        <begin position="434"/>
        <end position="619"/>
    </location>
</feature>
<dbReference type="GO" id="GO:0009035">
    <property type="term" value="F:type I site-specific deoxyribonuclease activity"/>
    <property type="evidence" value="ECO:0007669"/>
    <property type="project" value="UniProtKB-EC"/>
</dbReference>
<dbReference type="NCBIfam" id="NF008521">
    <property type="entry name" value="PRK11448.1"/>
    <property type="match status" value="1"/>
</dbReference>
<gene>
    <name evidence="3" type="ORF">C7B64_09435</name>
</gene>
<dbReference type="GO" id="GO:0005524">
    <property type="term" value="F:ATP binding"/>
    <property type="evidence" value="ECO:0007669"/>
    <property type="project" value="UniProtKB-KW"/>
</dbReference>
<dbReference type="GO" id="GO:0003677">
    <property type="term" value="F:DNA binding"/>
    <property type="evidence" value="ECO:0007669"/>
    <property type="project" value="UniProtKB-KW"/>
</dbReference>
<name>A0A2T1C4M3_9CYAN</name>
<dbReference type="RefSeq" id="WP_106288396.1">
    <property type="nucleotide sequence ID" value="NZ_CAWNTC010000013.1"/>
</dbReference>
<organism evidence="3 4">
    <name type="scientific">Merismopedia glauca CCAP 1448/3</name>
    <dbReference type="NCBI Taxonomy" id="1296344"/>
    <lineage>
        <taxon>Bacteria</taxon>
        <taxon>Bacillati</taxon>
        <taxon>Cyanobacteriota</taxon>
        <taxon>Cyanophyceae</taxon>
        <taxon>Synechococcales</taxon>
        <taxon>Merismopediaceae</taxon>
        <taxon>Merismopedia</taxon>
    </lineage>
</organism>
<dbReference type="GO" id="GO:0009307">
    <property type="term" value="P:DNA restriction-modification system"/>
    <property type="evidence" value="ECO:0007669"/>
    <property type="project" value="UniProtKB-KW"/>
</dbReference>
<dbReference type="Proteomes" id="UP000238762">
    <property type="component" value="Unassembled WGS sequence"/>
</dbReference>
<dbReference type="InterPro" id="IPR006935">
    <property type="entry name" value="Helicase/UvrB_N"/>
</dbReference>
<evidence type="ECO:0000256" key="1">
    <source>
        <dbReference type="SAM" id="Coils"/>
    </source>
</evidence>
<dbReference type="InterPro" id="IPR007409">
    <property type="entry name" value="Restrct_endonuc_type1_HsdR_N"/>
</dbReference>
<sequence length="1124" mass="126689">MTIESANFQFLQLHDVQLVRLGALAERYFLDDPCTCSIKLRQFGELLAQLSAAKVGLFVSTDEAQVDLLRRLKVERVISQEVAELFHQIRTIGNKATHRYSGDRSEALTSLKMARQLGIWFHRSFSDRNFTPAPFVPPAKPADATAELTQELARLQQVLAESRTEAEKAKQAAAKREKAALNAEEKAAKEAEERALWEQLAQESERARFALAAQLAELQADSQRLPERETVKIIDLADRAASFIDLDEYETRSLIDRQLQEAGWLADSRNLRYGLGTRPIKGQNMAIAEWKTADGIADYALFVGMRCVATIEAKRRRKNVSAAIDQAERYAKGFRAAKGFEAGNWGEFWVPFVFATNGRSYLKQLETESGIWFRDVRKATNRRRALTGWVTPEGLIAQLGMDADAANEFLKQQPCRFGFSLRPYQEKAIAKIEENIAADCREMLVAMATGTGKTKLAIALLYRLLAAKRFRRICFVVDRSALGIQSMGEFRTTKVVGAKAFGDIFGLQGLEDIVPESETKVHICTIQGLVKRILYAKEPGSVPPVDRYDLLLIDECHRGYLLDREMSDSELSFRSQDDYVSKYRRVLEHFDAVKIGLTATPALHTVQIFGEPIYTYSYREAVVDGFLIDCEPPVQITTALSQGGIEFASGSEMEVLNAATGAIDLVHAPDDLRFDVEDFNKKVITVAFNAAVARELAKHIDPSLPGKTLIFAANDAHADIVVEEVKQAMGDYYGEIEDAAVRKITGSVDRPSDLIRSYRNDAMPKIAVTVDLLTTGIDVPSITNLVFLRRVNSRILYEQMLGRATRRCDEIGKETFRIFDAVDLYGKLQHLTDMKPIVVNPKISLEQLFDEFVQVREDSHRQEIRDQILVKLGRQMKQMAERAREMYKSEVGEPPEATWERFKTGSLPELTGWVREKSGIGRILDWNPEAGGGTILPISYHADEVIAVTRGYGTGQKPDDFLEDFNTYIRDNVNQLAALTVVLQRPRELTRAQLRELRLELDKMGYSEANLRQAWQDAKNEDIAASIVGFIRQAALGDPLIPYGERVKAAMKRILSRQAWSAPQRKWLQRIGEQVAREFIVDREAIDKEPFQADGGFKRLDRIFDGQLEAILGDINEELWQEKA</sequence>
<dbReference type="InterPro" id="IPR050742">
    <property type="entry name" value="Helicase_Restrict-Modif_Enz"/>
</dbReference>
<reference evidence="3 4" key="2">
    <citation type="submission" date="2018-03" db="EMBL/GenBank/DDBJ databases">
        <title>The ancient ancestry and fast evolution of plastids.</title>
        <authorList>
            <person name="Moore K.R."/>
            <person name="Magnabosco C."/>
            <person name="Momper L."/>
            <person name="Gold D.A."/>
            <person name="Bosak T."/>
            <person name="Fournier G.P."/>
        </authorList>
    </citation>
    <scope>NUCLEOTIDE SEQUENCE [LARGE SCALE GENOMIC DNA]</scope>
    <source>
        <strain evidence="3 4">CCAP 1448/3</strain>
    </source>
</reference>
<dbReference type="InterPro" id="IPR001650">
    <property type="entry name" value="Helicase_C-like"/>
</dbReference>
<dbReference type="AlphaFoldDB" id="A0A2T1C4M3"/>
<dbReference type="Pfam" id="PF00271">
    <property type="entry name" value="Helicase_C"/>
    <property type="match status" value="1"/>
</dbReference>
<dbReference type="PANTHER" id="PTHR47396">
    <property type="entry name" value="TYPE I RESTRICTION ENZYME ECOKI R PROTEIN"/>
    <property type="match status" value="1"/>
</dbReference>
<dbReference type="SUPFAM" id="SSF52540">
    <property type="entry name" value="P-loop containing nucleoside triphosphate hydrolases"/>
    <property type="match status" value="1"/>
</dbReference>
<dbReference type="CDD" id="cd18032">
    <property type="entry name" value="DEXHc_RE_I_III_res"/>
    <property type="match status" value="1"/>
</dbReference>
<keyword evidence="1" id="KW-0175">Coiled coil</keyword>
<dbReference type="Pfam" id="PF08463">
    <property type="entry name" value="EcoEI_R_C"/>
    <property type="match status" value="1"/>
</dbReference>
<evidence type="ECO:0000259" key="2">
    <source>
        <dbReference type="PROSITE" id="PS51192"/>
    </source>
</evidence>
<protein>
    <submittedName>
        <fullName evidence="3">Type I restriction-modification system endonuclease</fullName>
    </submittedName>
</protein>
<dbReference type="PANTHER" id="PTHR47396:SF1">
    <property type="entry name" value="ATP-DEPENDENT HELICASE IRC3-RELATED"/>
    <property type="match status" value="1"/>
</dbReference>